<evidence type="ECO:0000313" key="2">
    <source>
        <dbReference type="EMBL" id="TNV76495.1"/>
    </source>
</evidence>
<feature type="transmembrane region" description="Helical" evidence="1">
    <location>
        <begin position="210"/>
        <end position="230"/>
    </location>
</feature>
<sequence>MPKLLSISLTSSAFTPLYFKAILFNGLISLLTIVCCIYLFFDRPQTYYSSYWSHFELIALSSFYSIYTASILYTKRDDEEWRGTFKVTQTRNQSYVYFFFGVISSCLVVAANMQIQRLGMELRYSRLDDDFKLFQNLQLLLLIGGIFFERFSICLIEAAQATQNCFLCSCPFIILSFVTVLGKYLVWPLVAFSTLTFGFNHLLEHQERNPSAAGAFQLALCVLMLIQLAIQSVCTFHTQQGIFVKNDEEYWIDKNSSVKYKKVIDEEK</sequence>
<keyword evidence="1" id="KW-1133">Transmembrane helix</keyword>
<dbReference type="AlphaFoldDB" id="A0A8J8NLV9"/>
<evidence type="ECO:0000256" key="1">
    <source>
        <dbReference type="SAM" id="Phobius"/>
    </source>
</evidence>
<dbReference type="EMBL" id="RRYP01013470">
    <property type="protein sequence ID" value="TNV76495.1"/>
    <property type="molecule type" value="Genomic_DNA"/>
</dbReference>
<keyword evidence="1" id="KW-0472">Membrane</keyword>
<name>A0A8J8NLV9_HALGN</name>
<reference evidence="2" key="1">
    <citation type="submission" date="2019-06" db="EMBL/GenBank/DDBJ databases">
        <authorList>
            <person name="Zheng W."/>
        </authorList>
    </citation>
    <scope>NUCLEOTIDE SEQUENCE</scope>
    <source>
        <strain evidence="2">QDHG01</strain>
    </source>
</reference>
<organism evidence="2 3">
    <name type="scientific">Halteria grandinella</name>
    <dbReference type="NCBI Taxonomy" id="5974"/>
    <lineage>
        <taxon>Eukaryota</taxon>
        <taxon>Sar</taxon>
        <taxon>Alveolata</taxon>
        <taxon>Ciliophora</taxon>
        <taxon>Intramacronucleata</taxon>
        <taxon>Spirotrichea</taxon>
        <taxon>Stichotrichia</taxon>
        <taxon>Sporadotrichida</taxon>
        <taxon>Halteriidae</taxon>
        <taxon>Halteria</taxon>
    </lineage>
</organism>
<comment type="caution">
    <text evidence="2">The sequence shown here is derived from an EMBL/GenBank/DDBJ whole genome shotgun (WGS) entry which is preliminary data.</text>
</comment>
<gene>
    <name evidence="2" type="ORF">FGO68_gene1138</name>
</gene>
<protein>
    <submittedName>
        <fullName evidence="2">Uncharacterized protein</fullName>
    </submittedName>
</protein>
<feature type="transmembrane region" description="Helical" evidence="1">
    <location>
        <begin position="21"/>
        <end position="41"/>
    </location>
</feature>
<accession>A0A8J8NLV9</accession>
<evidence type="ECO:0000313" key="3">
    <source>
        <dbReference type="Proteomes" id="UP000785679"/>
    </source>
</evidence>
<keyword evidence="3" id="KW-1185">Reference proteome</keyword>
<feature type="transmembrane region" description="Helical" evidence="1">
    <location>
        <begin position="165"/>
        <end position="190"/>
    </location>
</feature>
<feature type="transmembrane region" description="Helical" evidence="1">
    <location>
        <begin position="53"/>
        <end position="74"/>
    </location>
</feature>
<dbReference type="Proteomes" id="UP000785679">
    <property type="component" value="Unassembled WGS sequence"/>
</dbReference>
<feature type="transmembrane region" description="Helical" evidence="1">
    <location>
        <begin position="95"/>
        <end position="113"/>
    </location>
</feature>
<proteinExistence type="predicted"/>
<keyword evidence="1" id="KW-0812">Transmembrane</keyword>
<feature type="transmembrane region" description="Helical" evidence="1">
    <location>
        <begin position="133"/>
        <end position="153"/>
    </location>
</feature>